<dbReference type="InterPro" id="IPR014756">
    <property type="entry name" value="Ig_E-set"/>
</dbReference>
<comment type="similarity">
    <text evidence="1">Belongs to the VPS26 family.</text>
</comment>
<accession>A0A2P2I9X0</accession>
<evidence type="ECO:0000256" key="1">
    <source>
        <dbReference type="ARBA" id="ARBA00009100"/>
    </source>
</evidence>
<sequence>MATSMDIILKRPNKVYHPGETLYGAVLVSNTSKGDVKHEGVMLQLDGLLSVQLSPRTQGLIDTFVNSPKPTVLQSEMVEVCKPGRLPPGQSELAFEVPLPLSTPKKPIYETFHGNCINIHYSLRATMKRSLLTKPLVQMIEFIVEHKPADATPPSTAREFTLSPNSVSNAGERARLPQFSVTGHIDTHNCSLSRPLTGQVCVERCNGGVISSIELQLHRLETCGSPAHFNTPTEVSEVQGWQVCDGDVQRGLIIPLCLPLPRAFTCATHTADNFAIGFQVSLVVMFDNDHIVTESFPLVLTR</sequence>
<dbReference type="PANTHER" id="PTHR12233">
    <property type="entry name" value="VACUOLAR PROTEIN SORTING 26 RELATED"/>
    <property type="match status" value="1"/>
</dbReference>
<evidence type="ECO:0000313" key="2">
    <source>
        <dbReference type="EMBL" id="LAB70815.1"/>
    </source>
</evidence>
<dbReference type="Pfam" id="PF03643">
    <property type="entry name" value="Vps26"/>
    <property type="match status" value="1"/>
</dbReference>
<dbReference type="SUPFAM" id="SSF81296">
    <property type="entry name" value="E set domains"/>
    <property type="match status" value="1"/>
</dbReference>
<organism evidence="2">
    <name type="scientific">Hirondellea gigas</name>
    <dbReference type="NCBI Taxonomy" id="1518452"/>
    <lineage>
        <taxon>Eukaryota</taxon>
        <taxon>Metazoa</taxon>
        <taxon>Ecdysozoa</taxon>
        <taxon>Arthropoda</taxon>
        <taxon>Crustacea</taxon>
        <taxon>Multicrustacea</taxon>
        <taxon>Malacostraca</taxon>
        <taxon>Eumalacostraca</taxon>
        <taxon>Peracarida</taxon>
        <taxon>Amphipoda</taxon>
        <taxon>Amphilochidea</taxon>
        <taxon>Lysianassida</taxon>
        <taxon>Lysianassidira</taxon>
        <taxon>Lysianassoidea</taxon>
        <taxon>Lysianassidae</taxon>
        <taxon>Hirondellea</taxon>
    </lineage>
</organism>
<reference evidence="2" key="1">
    <citation type="journal article" date="2018" name="Biosci. Biotechnol. Biochem.">
        <title>Polysaccharide hydrolase of the hadal zone amphipods Hirondellea gigas.</title>
        <authorList>
            <person name="Kobayashi H."/>
            <person name="Nagahama T."/>
            <person name="Arai W."/>
            <person name="Sasagawa Y."/>
            <person name="Umeda M."/>
            <person name="Hayashi T."/>
            <person name="Nikaido I."/>
            <person name="Watanabe H."/>
            <person name="Oguri K."/>
            <person name="Kitazato H."/>
            <person name="Fujioka K."/>
            <person name="Kido Y."/>
            <person name="Takami H."/>
        </authorList>
    </citation>
    <scope>NUCLEOTIDE SEQUENCE</scope>
    <source>
        <tissue evidence="2">Whole body</tissue>
    </source>
</reference>
<dbReference type="AlphaFoldDB" id="A0A2P2I9X0"/>
<dbReference type="Gene3D" id="2.60.40.640">
    <property type="match status" value="2"/>
</dbReference>
<proteinExistence type="evidence at transcript level"/>
<dbReference type="InterPro" id="IPR028934">
    <property type="entry name" value="Vps26-related"/>
</dbReference>
<dbReference type="EMBL" id="IACF01005229">
    <property type="protein sequence ID" value="LAB70815.1"/>
    <property type="molecule type" value="mRNA"/>
</dbReference>
<dbReference type="GO" id="GO:0006886">
    <property type="term" value="P:intracellular protein transport"/>
    <property type="evidence" value="ECO:0007669"/>
    <property type="project" value="InterPro"/>
</dbReference>
<dbReference type="InterPro" id="IPR014752">
    <property type="entry name" value="Arrestin-like_C"/>
</dbReference>
<name>A0A2P2I9X0_9CRUS</name>
<protein>
    <submittedName>
        <fullName evidence="2">Down syndrome critical region protein 3-like</fullName>
    </submittedName>
</protein>